<keyword evidence="7" id="KW-0492">Microsome</keyword>
<evidence type="ECO:0000256" key="1">
    <source>
        <dbReference type="ARBA" id="ARBA00004131"/>
    </source>
</evidence>
<keyword evidence="9" id="KW-0408">Iron</keyword>
<evidence type="ECO:0000256" key="12">
    <source>
        <dbReference type="ARBA" id="ARBA00038168"/>
    </source>
</evidence>
<dbReference type="PROSITE" id="PS50255">
    <property type="entry name" value="CYTOCHROME_B5_2"/>
    <property type="match status" value="1"/>
</dbReference>
<evidence type="ECO:0000259" key="14">
    <source>
        <dbReference type="PROSITE" id="PS50255"/>
    </source>
</evidence>
<keyword evidence="3" id="KW-0349">Heme</keyword>
<evidence type="ECO:0000256" key="7">
    <source>
        <dbReference type="ARBA" id="ARBA00022848"/>
    </source>
</evidence>
<keyword evidence="2" id="KW-0813">Transport</keyword>
<evidence type="ECO:0000256" key="6">
    <source>
        <dbReference type="ARBA" id="ARBA00022824"/>
    </source>
</evidence>
<evidence type="ECO:0000256" key="3">
    <source>
        <dbReference type="ARBA" id="ARBA00022617"/>
    </source>
</evidence>
<feature type="domain" description="Cytochrome b5 heme-binding" evidence="14">
    <location>
        <begin position="9"/>
        <end position="60"/>
    </location>
</feature>
<dbReference type="InterPro" id="IPR036400">
    <property type="entry name" value="Cyt_B5-like_heme/steroid_sf"/>
</dbReference>
<protein>
    <recommendedName>
        <fullName evidence="13">Cytochrome b5</fullName>
    </recommendedName>
</protein>
<dbReference type="EMBL" id="JASSZA010000008">
    <property type="protein sequence ID" value="KAK2104047.1"/>
    <property type="molecule type" value="Genomic_DNA"/>
</dbReference>
<dbReference type="PANTHER" id="PTHR19359:SF150">
    <property type="entry name" value="CYTOCHROME B5"/>
    <property type="match status" value="1"/>
</dbReference>
<comment type="similarity">
    <text evidence="12">Belongs to the cytochrome b5 family.</text>
</comment>
<evidence type="ECO:0000256" key="11">
    <source>
        <dbReference type="ARBA" id="ARBA00037877"/>
    </source>
</evidence>
<dbReference type="Proteomes" id="UP001266305">
    <property type="component" value="Unassembled WGS sequence"/>
</dbReference>
<keyword evidence="8" id="KW-0249">Electron transport</keyword>
<keyword evidence="10" id="KW-0472">Membrane</keyword>
<evidence type="ECO:0000313" key="15">
    <source>
        <dbReference type="EMBL" id="KAK2104047.1"/>
    </source>
</evidence>
<dbReference type="InterPro" id="IPR050668">
    <property type="entry name" value="Cytochrome_b5"/>
</dbReference>
<evidence type="ECO:0000256" key="10">
    <source>
        <dbReference type="ARBA" id="ARBA00023136"/>
    </source>
</evidence>
<accession>A0ABQ9V6J3</accession>
<evidence type="ECO:0000256" key="9">
    <source>
        <dbReference type="ARBA" id="ARBA00023004"/>
    </source>
</evidence>
<organism evidence="15 16">
    <name type="scientific">Saguinus oedipus</name>
    <name type="common">Cotton-top tamarin</name>
    <name type="synonym">Oedipomidas oedipus</name>
    <dbReference type="NCBI Taxonomy" id="9490"/>
    <lineage>
        <taxon>Eukaryota</taxon>
        <taxon>Metazoa</taxon>
        <taxon>Chordata</taxon>
        <taxon>Craniata</taxon>
        <taxon>Vertebrata</taxon>
        <taxon>Euteleostomi</taxon>
        <taxon>Mammalia</taxon>
        <taxon>Eutheria</taxon>
        <taxon>Euarchontoglires</taxon>
        <taxon>Primates</taxon>
        <taxon>Haplorrhini</taxon>
        <taxon>Platyrrhini</taxon>
        <taxon>Cebidae</taxon>
        <taxon>Callitrichinae</taxon>
        <taxon>Saguinus</taxon>
    </lineage>
</organism>
<sequence>MAEQSDKNIKYYILGETKKDNHRKSTWVILHHKVYDVTRFLDENSCGEVFKEQAGGDAPEIRGYHALYGC</sequence>
<proteinExistence type="inferred from homology"/>
<gene>
    <name evidence="15" type="primary">CYB5A</name>
    <name evidence="15" type="ORF">P7K49_017903</name>
</gene>
<keyword evidence="6" id="KW-0256">Endoplasmic reticulum</keyword>
<dbReference type="InterPro" id="IPR001199">
    <property type="entry name" value="Cyt_B5-like_heme/steroid-bd"/>
</dbReference>
<dbReference type="SUPFAM" id="SSF55856">
    <property type="entry name" value="Cytochrome b5-like heme/steroid binding domain"/>
    <property type="match status" value="1"/>
</dbReference>
<name>A0ABQ9V6J3_SAGOE</name>
<keyword evidence="5" id="KW-0479">Metal-binding</keyword>
<reference evidence="15 16" key="1">
    <citation type="submission" date="2023-05" db="EMBL/GenBank/DDBJ databases">
        <title>B98-5 Cell Line De Novo Hybrid Assembly: An Optical Mapping Approach.</title>
        <authorList>
            <person name="Kananen K."/>
            <person name="Auerbach J.A."/>
            <person name="Kautto E."/>
            <person name="Blachly J.S."/>
        </authorList>
    </citation>
    <scope>NUCLEOTIDE SEQUENCE [LARGE SCALE GENOMIC DNA]</scope>
    <source>
        <strain evidence="15">B95-8</strain>
        <tissue evidence="15">Cell line</tissue>
    </source>
</reference>
<comment type="caution">
    <text evidence="15">The sequence shown here is derived from an EMBL/GenBank/DDBJ whole genome shotgun (WGS) entry which is preliminary data.</text>
</comment>
<keyword evidence="4" id="KW-0812">Transmembrane</keyword>
<dbReference type="PANTHER" id="PTHR19359">
    <property type="entry name" value="CYTOCHROME B5"/>
    <property type="match status" value="1"/>
</dbReference>
<evidence type="ECO:0000256" key="4">
    <source>
        <dbReference type="ARBA" id="ARBA00022692"/>
    </source>
</evidence>
<comment type="subcellular location">
    <subcellularLocation>
        <location evidence="1">Endoplasmic reticulum membrane</location>
        <topology evidence="1">Single-pass membrane protein</topology>
        <orientation evidence="1">Cytoplasmic side</orientation>
    </subcellularLocation>
    <subcellularLocation>
        <location evidence="11">Microsome membrane</location>
        <topology evidence="11">Single-pass membrane protein</topology>
        <orientation evidence="11">Cytoplasmic side</orientation>
    </subcellularLocation>
</comment>
<evidence type="ECO:0000256" key="8">
    <source>
        <dbReference type="ARBA" id="ARBA00022982"/>
    </source>
</evidence>
<dbReference type="Pfam" id="PF00173">
    <property type="entry name" value="Cyt-b5"/>
    <property type="match status" value="1"/>
</dbReference>
<evidence type="ECO:0000256" key="13">
    <source>
        <dbReference type="ARBA" id="ARBA00039806"/>
    </source>
</evidence>
<evidence type="ECO:0000256" key="2">
    <source>
        <dbReference type="ARBA" id="ARBA00022448"/>
    </source>
</evidence>
<keyword evidence="16" id="KW-1185">Reference proteome</keyword>
<evidence type="ECO:0000313" key="16">
    <source>
        <dbReference type="Proteomes" id="UP001266305"/>
    </source>
</evidence>
<dbReference type="Gene3D" id="3.10.120.10">
    <property type="entry name" value="Cytochrome b5-like heme/steroid binding domain"/>
    <property type="match status" value="1"/>
</dbReference>
<evidence type="ECO:0000256" key="5">
    <source>
        <dbReference type="ARBA" id="ARBA00022723"/>
    </source>
</evidence>